<dbReference type="EMBL" id="GGEC01085921">
    <property type="protein sequence ID" value="MBX66405.1"/>
    <property type="molecule type" value="Transcribed_RNA"/>
</dbReference>
<accession>A0A2P2QHM7</accession>
<reference evidence="2" key="1">
    <citation type="submission" date="2018-02" db="EMBL/GenBank/DDBJ databases">
        <title>Rhizophora mucronata_Transcriptome.</title>
        <authorList>
            <person name="Meera S.P."/>
            <person name="Sreeshan A."/>
            <person name="Augustine A."/>
        </authorList>
    </citation>
    <scope>NUCLEOTIDE SEQUENCE</scope>
    <source>
        <tissue evidence="2">Leaf</tissue>
    </source>
</reference>
<evidence type="ECO:0000313" key="2">
    <source>
        <dbReference type="EMBL" id="MBX66405.1"/>
    </source>
</evidence>
<dbReference type="AlphaFoldDB" id="A0A2P2QHM7"/>
<feature type="compositionally biased region" description="Polar residues" evidence="1">
    <location>
        <begin position="24"/>
        <end position="42"/>
    </location>
</feature>
<proteinExistence type="predicted"/>
<sequence>MSKAHFKYQSTTKPEFTKPKQKRITTSFSHTLQQKPVSSNEQAPFPISHQKHIKRTHLHK</sequence>
<feature type="compositionally biased region" description="Basic residues" evidence="1">
    <location>
        <begin position="49"/>
        <end position="60"/>
    </location>
</feature>
<feature type="region of interest" description="Disordered" evidence="1">
    <location>
        <begin position="1"/>
        <end position="60"/>
    </location>
</feature>
<evidence type="ECO:0000256" key="1">
    <source>
        <dbReference type="SAM" id="MobiDB-lite"/>
    </source>
</evidence>
<protein>
    <submittedName>
        <fullName evidence="2">Uncharacterized protein</fullName>
    </submittedName>
</protein>
<name>A0A2P2QHM7_RHIMU</name>
<organism evidence="2">
    <name type="scientific">Rhizophora mucronata</name>
    <name type="common">Asiatic mangrove</name>
    <dbReference type="NCBI Taxonomy" id="61149"/>
    <lineage>
        <taxon>Eukaryota</taxon>
        <taxon>Viridiplantae</taxon>
        <taxon>Streptophyta</taxon>
        <taxon>Embryophyta</taxon>
        <taxon>Tracheophyta</taxon>
        <taxon>Spermatophyta</taxon>
        <taxon>Magnoliopsida</taxon>
        <taxon>eudicotyledons</taxon>
        <taxon>Gunneridae</taxon>
        <taxon>Pentapetalae</taxon>
        <taxon>rosids</taxon>
        <taxon>fabids</taxon>
        <taxon>Malpighiales</taxon>
        <taxon>Rhizophoraceae</taxon>
        <taxon>Rhizophora</taxon>
    </lineage>
</organism>